<reference evidence="1" key="1">
    <citation type="submission" date="2022-08" db="EMBL/GenBank/DDBJ databases">
        <title>The genomic sequence of strain Paenibacillus sp. SCIV0701.</title>
        <authorList>
            <person name="Zhao H."/>
        </authorList>
    </citation>
    <scope>NUCLEOTIDE SEQUENCE</scope>
    <source>
        <strain evidence="1">SCIV0701</strain>
    </source>
</reference>
<evidence type="ECO:0000313" key="1">
    <source>
        <dbReference type="EMBL" id="MCR2803450.1"/>
    </source>
</evidence>
<sequence>MFQRDYFMRMISQMTEAIGQVMGLRKQMKQEEALLVLEELLDKHFRLSGKLIRSLTDEDLMKVMTTNGIVDTDHLQAIAIILKQEALLHGELGRETECFGLYNRSLRLFLRLSLMKAEPTLVEPNEQIEELLELVREYELPVPTKRLLMEWHEAEGKYDQVENVMFELVKERALPAQDAAGVYARLLAKSDEELEAGGLPREEIRQGLAELSLDKKESVTKE</sequence>
<dbReference type="Proteomes" id="UP001141950">
    <property type="component" value="Unassembled WGS sequence"/>
</dbReference>
<comment type="caution">
    <text evidence="1">The sequence shown here is derived from an EMBL/GenBank/DDBJ whole genome shotgun (WGS) entry which is preliminary data.</text>
</comment>
<name>A0A9X2S7S7_9BACL</name>
<dbReference type="EMBL" id="JANIPJ010000003">
    <property type="protein sequence ID" value="MCR2803450.1"/>
    <property type="molecule type" value="Genomic_DNA"/>
</dbReference>
<keyword evidence="2" id="KW-1185">Reference proteome</keyword>
<gene>
    <name evidence="1" type="ORF">NQZ67_06080</name>
</gene>
<dbReference type="Pfam" id="PF20092">
    <property type="entry name" value="DUF6483"/>
    <property type="match status" value="1"/>
</dbReference>
<organism evidence="1 2">
    <name type="scientific">Paenibacillus soyae</name>
    <dbReference type="NCBI Taxonomy" id="2969249"/>
    <lineage>
        <taxon>Bacteria</taxon>
        <taxon>Bacillati</taxon>
        <taxon>Bacillota</taxon>
        <taxon>Bacilli</taxon>
        <taxon>Bacillales</taxon>
        <taxon>Paenibacillaceae</taxon>
        <taxon>Paenibacillus</taxon>
    </lineage>
</organism>
<proteinExistence type="predicted"/>
<dbReference type="RefSeq" id="WP_257443741.1">
    <property type="nucleotide sequence ID" value="NZ_JANIPJ010000003.1"/>
</dbReference>
<dbReference type="AlphaFoldDB" id="A0A9X2S7S7"/>
<dbReference type="InterPro" id="IPR045507">
    <property type="entry name" value="DUF6483"/>
</dbReference>
<evidence type="ECO:0000313" key="2">
    <source>
        <dbReference type="Proteomes" id="UP001141950"/>
    </source>
</evidence>
<accession>A0A9X2S7S7</accession>
<protein>
    <submittedName>
        <fullName evidence="1">DUF6483 family protein</fullName>
    </submittedName>
</protein>